<organism evidence="2 3">
    <name type="scientific">Spizellomyces punctatus (strain DAOM BR117)</name>
    <dbReference type="NCBI Taxonomy" id="645134"/>
    <lineage>
        <taxon>Eukaryota</taxon>
        <taxon>Fungi</taxon>
        <taxon>Fungi incertae sedis</taxon>
        <taxon>Chytridiomycota</taxon>
        <taxon>Chytridiomycota incertae sedis</taxon>
        <taxon>Chytridiomycetes</taxon>
        <taxon>Spizellomycetales</taxon>
        <taxon>Spizellomycetaceae</taxon>
        <taxon>Spizellomyces</taxon>
    </lineage>
</organism>
<evidence type="ECO:0000313" key="3">
    <source>
        <dbReference type="Proteomes" id="UP000053201"/>
    </source>
</evidence>
<evidence type="ECO:0008006" key="4">
    <source>
        <dbReference type="Google" id="ProtNLM"/>
    </source>
</evidence>
<dbReference type="VEuPathDB" id="FungiDB:SPPG_05666"/>
<keyword evidence="1" id="KW-0732">Signal</keyword>
<name>A0A0L0HD51_SPIPD</name>
<keyword evidence="3" id="KW-1185">Reference proteome</keyword>
<protein>
    <recommendedName>
        <fullName evidence="4">Apple domain-containing protein</fullName>
    </recommendedName>
</protein>
<sequence>MCMPIASTYLFLLLLTLPTIFAVDPTEPPPPTCPPAPSSQPKMGFRVLWGIDIPLGSTAALPLLERVVTANSACACGDVCGVANQRCDWWVWDGTLCFLRTLNRNGVCASLFNVFVLCFHDRRMTYSNQAGKVHYGLSLVS</sequence>
<feature type="chain" id="PRO_5005539968" description="Apple domain-containing protein" evidence="1">
    <location>
        <begin position="23"/>
        <end position="141"/>
    </location>
</feature>
<reference evidence="2 3" key="1">
    <citation type="submission" date="2009-08" db="EMBL/GenBank/DDBJ databases">
        <title>The Genome Sequence of Spizellomyces punctatus strain DAOM BR117.</title>
        <authorList>
            <consortium name="The Broad Institute Genome Sequencing Platform"/>
            <person name="Russ C."/>
            <person name="Cuomo C."/>
            <person name="Shea T."/>
            <person name="Young S.K."/>
            <person name="Zeng Q."/>
            <person name="Koehrsen M."/>
            <person name="Haas B."/>
            <person name="Borodovsky M."/>
            <person name="Guigo R."/>
            <person name="Alvarado L."/>
            <person name="Berlin A."/>
            <person name="Bochicchio J."/>
            <person name="Borenstein D."/>
            <person name="Chapman S."/>
            <person name="Chen Z."/>
            <person name="Engels R."/>
            <person name="Freedman E."/>
            <person name="Gellesch M."/>
            <person name="Goldberg J."/>
            <person name="Griggs A."/>
            <person name="Gujja S."/>
            <person name="Heiman D."/>
            <person name="Hepburn T."/>
            <person name="Howarth C."/>
            <person name="Jen D."/>
            <person name="Larson L."/>
            <person name="Lewis B."/>
            <person name="Mehta T."/>
            <person name="Park D."/>
            <person name="Pearson M."/>
            <person name="Roberts A."/>
            <person name="Saif S."/>
            <person name="Shenoy N."/>
            <person name="Sisk P."/>
            <person name="Stolte C."/>
            <person name="Sykes S."/>
            <person name="Thomson T."/>
            <person name="Walk T."/>
            <person name="White J."/>
            <person name="Yandava C."/>
            <person name="Burger G."/>
            <person name="Gray M.W."/>
            <person name="Holland P.W.H."/>
            <person name="King N."/>
            <person name="Lang F.B.F."/>
            <person name="Roger A.J."/>
            <person name="Ruiz-Trillo I."/>
            <person name="Lander E."/>
            <person name="Nusbaum C."/>
        </authorList>
    </citation>
    <scope>NUCLEOTIDE SEQUENCE [LARGE SCALE GENOMIC DNA]</scope>
    <source>
        <strain evidence="2 3">DAOM BR117</strain>
    </source>
</reference>
<evidence type="ECO:0000313" key="2">
    <source>
        <dbReference type="EMBL" id="KNC99425.1"/>
    </source>
</evidence>
<accession>A0A0L0HD51</accession>
<dbReference type="RefSeq" id="XP_016607465.1">
    <property type="nucleotide sequence ID" value="XM_016753876.1"/>
</dbReference>
<dbReference type="AlphaFoldDB" id="A0A0L0HD51"/>
<dbReference type="EMBL" id="KQ257458">
    <property type="protein sequence ID" value="KNC99425.1"/>
    <property type="molecule type" value="Genomic_DNA"/>
</dbReference>
<gene>
    <name evidence="2" type="ORF">SPPG_05666</name>
</gene>
<proteinExistence type="predicted"/>
<dbReference type="OrthoDB" id="10391604at2759"/>
<feature type="signal peptide" evidence="1">
    <location>
        <begin position="1"/>
        <end position="22"/>
    </location>
</feature>
<dbReference type="InParanoid" id="A0A0L0HD51"/>
<evidence type="ECO:0000256" key="1">
    <source>
        <dbReference type="SAM" id="SignalP"/>
    </source>
</evidence>
<dbReference type="GeneID" id="27689027"/>
<dbReference type="Proteomes" id="UP000053201">
    <property type="component" value="Unassembled WGS sequence"/>
</dbReference>